<evidence type="ECO:0000256" key="2">
    <source>
        <dbReference type="ARBA" id="ARBA00012438"/>
    </source>
</evidence>
<evidence type="ECO:0000259" key="6">
    <source>
        <dbReference type="PROSITE" id="PS50112"/>
    </source>
</evidence>
<accession>A0ABR9XH52</accession>
<dbReference type="SUPFAM" id="SSF55785">
    <property type="entry name" value="PYP-like sensor domain (PAS domain)"/>
    <property type="match status" value="7"/>
</dbReference>
<gene>
    <name evidence="7" type="ORF">IRJ18_08180</name>
</gene>
<evidence type="ECO:0000256" key="4">
    <source>
        <dbReference type="ARBA" id="ARBA00022679"/>
    </source>
</evidence>
<dbReference type="SMART" id="SM00086">
    <property type="entry name" value="PAC"/>
    <property type="match status" value="4"/>
</dbReference>
<name>A0ABR9XH52_9SPHI</name>
<keyword evidence="4" id="KW-0808">Transferase</keyword>
<dbReference type="SUPFAM" id="SSF47384">
    <property type="entry name" value="Homodimeric domain of signal transducing histidine kinase"/>
    <property type="match status" value="1"/>
</dbReference>
<keyword evidence="5" id="KW-0418">Kinase</keyword>
<dbReference type="InterPro" id="IPR035965">
    <property type="entry name" value="PAS-like_dom_sf"/>
</dbReference>
<evidence type="ECO:0000256" key="5">
    <source>
        <dbReference type="ARBA" id="ARBA00022777"/>
    </source>
</evidence>
<comment type="catalytic activity">
    <reaction evidence="1">
        <text>ATP + protein L-histidine = ADP + protein N-phospho-L-histidine.</text>
        <dbReference type="EC" id="2.7.13.3"/>
    </reaction>
</comment>
<feature type="domain" description="PAS" evidence="6">
    <location>
        <begin position="739"/>
        <end position="810"/>
    </location>
</feature>
<dbReference type="Pfam" id="PF08448">
    <property type="entry name" value="PAS_4"/>
    <property type="match status" value="3"/>
</dbReference>
<dbReference type="InterPro" id="IPR000014">
    <property type="entry name" value="PAS"/>
</dbReference>
<dbReference type="InterPro" id="IPR013767">
    <property type="entry name" value="PAS_fold"/>
</dbReference>
<dbReference type="Proteomes" id="UP000632774">
    <property type="component" value="Unassembled WGS sequence"/>
</dbReference>
<comment type="caution">
    <text evidence="7">The sequence shown here is derived from an EMBL/GenBank/DDBJ whole genome shotgun (WGS) entry which is preliminary data.</text>
</comment>
<dbReference type="Pfam" id="PF00989">
    <property type="entry name" value="PAS"/>
    <property type="match status" value="1"/>
</dbReference>
<feature type="domain" description="PAS" evidence="6">
    <location>
        <begin position="13"/>
        <end position="83"/>
    </location>
</feature>
<dbReference type="SMART" id="SM00091">
    <property type="entry name" value="PAS"/>
    <property type="match status" value="6"/>
</dbReference>
<dbReference type="Gene3D" id="3.30.450.20">
    <property type="entry name" value="PAS domain"/>
    <property type="match status" value="7"/>
</dbReference>
<feature type="domain" description="PAS" evidence="6">
    <location>
        <begin position="622"/>
        <end position="692"/>
    </location>
</feature>
<feature type="domain" description="PAS" evidence="6">
    <location>
        <begin position="269"/>
        <end position="339"/>
    </location>
</feature>
<evidence type="ECO:0000256" key="1">
    <source>
        <dbReference type="ARBA" id="ARBA00000085"/>
    </source>
</evidence>
<dbReference type="InterPro" id="IPR001610">
    <property type="entry name" value="PAC"/>
</dbReference>
<dbReference type="InterPro" id="IPR052162">
    <property type="entry name" value="Sensor_kinase/Photoreceptor"/>
</dbReference>
<dbReference type="EMBL" id="JADFFM010000001">
    <property type="protein sequence ID" value="MBE9666334.1"/>
    <property type="molecule type" value="Genomic_DNA"/>
</dbReference>
<dbReference type="RefSeq" id="WP_194105701.1">
    <property type="nucleotide sequence ID" value="NZ_JADFFM010000001.1"/>
</dbReference>
<dbReference type="NCBIfam" id="TIGR00229">
    <property type="entry name" value="sensory_box"/>
    <property type="match status" value="6"/>
</dbReference>
<dbReference type="PANTHER" id="PTHR43304">
    <property type="entry name" value="PHYTOCHROME-LIKE PROTEIN CPH1"/>
    <property type="match status" value="1"/>
</dbReference>
<evidence type="ECO:0000313" key="7">
    <source>
        <dbReference type="EMBL" id="MBE9666334.1"/>
    </source>
</evidence>
<dbReference type="CDD" id="cd00130">
    <property type="entry name" value="PAS"/>
    <property type="match status" value="5"/>
</dbReference>
<dbReference type="InterPro" id="IPR013655">
    <property type="entry name" value="PAS_fold_3"/>
</dbReference>
<dbReference type="InterPro" id="IPR036097">
    <property type="entry name" value="HisK_dim/P_sf"/>
</dbReference>
<protein>
    <recommendedName>
        <fullName evidence="2">histidine kinase</fullName>
        <ecNumber evidence="2">2.7.13.3</ecNumber>
    </recommendedName>
</protein>
<proteinExistence type="predicted"/>
<feature type="domain" description="PAS" evidence="6">
    <location>
        <begin position="379"/>
        <end position="449"/>
    </location>
</feature>
<dbReference type="InterPro" id="IPR013656">
    <property type="entry name" value="PAS_4"/>
</dbReference>
<evidence type="ECO:0000313" key="8">
    <source>
        <dbReference type="Proteomes" id="UP000632774"/>
    </source>
</evidence>
<dbReference type="EC" id="2.7.13.3" evidence="2"/>
<keyword evidence="3" id="KW-0597">Phosphoprotein</keyword>
<dbReference type="PANTHER" id="PTHR43304:SF1">
    <property type="entry name" value="PAC DOMAIN-CONTAINING PROTEIN"/>
    <property type="match status" value="1"/>
</dbReference>
<evidence type="ECO:0000256" key="3">
    <source>
        <dbReference type="ARBA" id="ARBA00022553"/>
    </source>
</evidence>
<organism evidence="7 8">
    <name type="scientific">Mucilaginibacter boryungensis</name>
    <dbReference type="NCBI Taxonomy" id="768480"/>
    <lineage>
        <taxon>Bacteria</taxon>
        <taxon>Pseudomonadati</taxon>
        <taxon>Bacteroidota</taxon>
        <taxon>Sphingobacteriia</taxon>
        <taxon>Sphingobacteriales</taxon>
        <taxon>Sphingobacteriaceae</taxon>
        <taxon>Mucilaginibacter</taxon>
    </lineage>
</organism>
<sequence>MGVLLKTDQMNHGDVRFRKLIEHSYAGVTLLDRDLNVIYRSPSAERITGWKGTDRAEVALAALVHPQDEHILQEVLLRVYAQPGEPLSARFRTRHYAGHYIWVECILTNLLYEPEVEAIVFNFVDITRQVDLETEQQQSQDIIRDNAAFIRLVTDHVPAMIAYFSADLRCRFANKPYEEHFGAGGSVIGKLKTELLLPGENSAHERHIKAVLKGKRQSFERSLPGPEGTTLFTHTQYLPDGKPGNVKGFYSLVYDITEIKAAEIEIRQKSKQMEELLDSITDGFIAADANQCYTYVNKRLCEMVGLTPEEMIGRNMWELFPDAVGSITYESIQQALRENRYIVSEDYYAPLDLWQENRIYPRADGFSMFIRDITSRKKADEQLRLLFDRAPDLIGIVGIDRYFKRVNAAMCRQLGYTEQELLATPLDLLVHPDDLEVSRERTKAFIVGGDQTMYFENRFLTKNGKAIWLSWTVTRSAEEGIMFCVGKNISDKKEMENLLQKVNQLARIGGWEVDRVNGTAYWSPITREIYDVPEDFVPNSDNWLPFYREGADRDYIAGKMAGTIATGQPCDAEVQLVTAKGHTRWVRAIAEAEFRAGVCVRVYGSFQDIDDRKKAELAATAALAERNNILDSIGDGFFAVDRNWIVTYWNATAEQTMGTPREMMLGKYFWDIYSDAVDLEFYQYYQQAMFTGKPVHFEDYYPPMQTWFGVHAYPSENGLSVFFRDITEAKKSAQALAESERRYSNLFQLSPQPMFVYDMETLKYLDVNAAAITHYGYSREEFLSMTIVDIRPEDDIPLLKQTVAEQQEQEKVQLHGIFRHRKKTGEIIQVDIQSNQISYKGVRAKVVLANDVTERVRYIEAIEAQNKKLMDISWMQSHIIRAPLSRIMGLIPMLTPYTGDDPEQRLIQEYLVASANELDQVIRSIIEKTGIIDLKK</sequence>
<reference evidence="7 8" key="1">
    <citation type="submission" date="2020-10" db="EMBL/GenBank/DDBJ databases">
        <title>Mucilaginibacter mali sp. nov., isolated from rhizosphere soil of apple orchard.</title>
        <authorList>
            <person name="Lee J.-S."/>
            <person name="Kim H.S."/>
            <person name="Kim J.-S."/>
        </authorList>
    </citation>
    <scope>NUCLEOTIDE SEQUENCE [LARGE SCALE GENOMIC DNA]</scope>
    <source>
        <strain evidence="7 8">KCTC 23157</strain>
    </source>
</reference>
<dbReference type="Pfam" id="PF08447">
    <property type="entry name" value="PAS_3"/>
    <property type="match status" value="3"/>
</dbReference>
<dbReference type="PROSITE" id="PS50112">
    <property type="entry name" value="PAS"/>
    <property type="match status" value="5"/>
</dbReference>
<keyword evidence="8" id="KW-1185">Reference proteome</keyword>